<evidence type="ECO:0000256" key="1">
    <source>
        <dbReference type="ARBA" id="ARBA00022737"/>
    </source>
</evidence>
<evidence type="ECO:0000313" key="5">
    <source>
        <dbReference type="EMBL" id="CAG8434567.1"/>
    </source>
</evidence>
<dbReference type="AlphaFoldDB" id="A0A9N8YMY4"/>
<keyword evidence="6" id="KW-1185">Reference proteome</keyword>
<keyword evidence="1" id="KW-0677">Repeat</keyword>
<keyword evidence="2" id="KW-0009">Actin-binding</keyword>
<dbReference type="InterPro" id="IPR001715">
    <property type="entry name" value="CH_dom"/>
</dbReference>
<protein>
    <submittedName>
        <fullName evidence="5">5356_t:CDS:1</fullName>
    </submittedName>
</protein>
<dbReference type="EMBL" id="CAJVPK010000026">
    <property type="protein sequence ID" value="CAG8434567.1"/>
    <property type="molecule type" value="Genomic_DNA"/>
</dbReference>
<organism evidence="5 6">
    <name type="scientific">Diversispora eburnea</name>
    <dbReference type="NCBI Taxonomy" id="1213867"/>
    <lineage>
        <taxon>Eukaryota</taxon>
        <taxon>Fungi</taxon>
        <taxon>Fungi incertae sedis</taxon>
        <taxon>Mucoromycota</taxon>
        <taxon>Glomeromycotina</taxon>
        <taxon>Glomeromycetes</taxon>
        <taxon>Diversisporales</taxon>
        <taxon>Diversisporaceae</taxon>
        <taxon>Diversispora</taxon>
    </lineage>
</organism>
<dbReference type="GO" id="GO:0003779">
    <property type="term" value="F:actin binding"/>
    <property type="evidence" value="ECO:0007669"/>
    <property type="project" value="UniProtKB-KW"/>
</dbReference>
<dbReference type="PROSITE" id="PS50021">
    <property type="entry name" value="CH"/>
    <property type="match status" value="1"/>
</dbReference>
<evidence type="ECO:0000256" key="3">
    <source>
        <dbReference type="SAM" id="MobiDB-lite"/>
    </source>
</evidence>
<name>A0A9N8YMY4_9GLOM</name>
<dbReference type="Pfam" id="PF00307">
    <property type="entry name" value="CH"/>
    <property type="match status" value="1"/>
</dbReference>
<dbReference type="PROSITE" id="PS00019">
    <property type="entry name" value="ACTININ_1"/>
    <property type="match status" value="1"/>
</dbReference>
<dbReference type="PANTHER" id="PTHR11915">
    <property type="entry name" value="SPECTRIN/FILAMIN RELATED CYTOSKELETAL PROTEIN"/>
    <property type="match status" value="1"/>
</dbReference>
<dbReference type="OrthoDB" id="10017054at2759"/>
<dbReference type="Gene3D" id="1.10.418.10">
    <property type="entry name" value="Calponin-like domain"/>
    <property type="match status" value="2"/>
</dbReference>
<proteinExistence type="predicted"/>
<evidence type="ECO:0000256" key="2">
    <source>
        <dbReference type="ARBA" id="ARBA00023203"/>
    </source>
</evidence>
<feature type="domain" description="Calponin-homology (CH)" evidence="4">
    <location>
        <begin position="43"/>
        <end position="163"/>
    </location>
</feature>
<feature type="region of interest" description="Disordered" evidence="3">
    <location>
        <begin position="406"/>
        <end position="439"/>
    </location>
</feature>
<gene>
    <name evidence="5" type="ORF">DEBURN_LOCUS735</name>
</gene>
<evidence type="ECO:0000313" key="6">
    <source>
        <dbReference type="Proteomes" id="UP000789706"/>
    </source>
</evidence>
<comment type="caution">
    <text evidence="5">The sequence shown here is derived from an EMBL/GenBank/DDBJ whole genome shotgun (WGS) entry which is preliminary data.</text>
</comment>
<accession>A0A9N8YMY4</accession>
<dbReference type="SUPFAM" id="SSF47576">
    <property type="entry name" value="Calponin-homology domain, CH-domain"/>
    <property type="match status" value="1"/>
</dbReference>
<dbReference type="InterPro" id="IPR001589">
    <property type="entry name" value="Actinin_actin-bd_CS"/>
</dbReference>
<evidence type="ECO:0000259" key="4">
    <source>
        <dbReference type="PROSITE" id="PS50021"/>
    </source>
</evidence>
<sequence length="550" mass="63012">MSTPSSPTRPRRRNSLIGQWDKTTKVIDVKNKYYSISTDKYTAAQKETFTKWVNIQLRTIHVDDETSKKIPEIKAVDRDFRDGKRLIQLLDVLFEGDPDLPKPERGRTRHHYIANVNKVLQFLQTRLDESGLAALQAIGPVDIVDGNVKLTLGLVYLLISKFHHMMSVFEEFGEGNDNDLTNLNKFTTNGWFDNLEKSMNVSSSPTQSPTLSPISPQFPSIPPPTRFRTLKLNHSTPLSSSSGILFWINMQLIDYAVILPSTSYPVEDFTGMNNGIILTALIHHKNMEWLEDFDLLIQQTDDEIEEEKKSKERLSKCFTILEDKLGIQRPNSLVKMLIESDHNDAQQLKRTGLAWSVYMSDLFLVMSEKPKRNGTLRGTRRDTMKGTMKGTKRLVQINEPVTEVNDSEIFENEIDQSSNDDDKSDKLKNKKKSNNKSRGCLPIYSTGPILPMPPWSPKASILSAIFDWTIGWLLSEHDESDDDESDYYEDGQLCEREVKVKTIRVGKKRSDGSWNIHDANEWRLSNECLSDNEDVPIQLLLNQPSLKYWR</sequence>
<reference evidence="5" key="1">
    <citation type="submission" date="2021-06" db="EMBL/GenBank/DDBJ databases">
        <authorList>
            <person name="Kallberg Y."/>
            <person name="Tangrot J."/>
            <person name="Rosling A."/>
        </authorList>
    </citation>
    <scope>NUCLEOTIDE SEQUENCE</scope>
    <source>
        <strain evidence="5">AZ414A</strain>
    </source>
</reference>
<dbReference type="Proteomes" id="UP000789706">
    <property type="component" value="Unassembled WGS sequence"/>
</dbReference>
<dbReference type="InterPro" id="IPR036872">
    <property type="entry name" value="CH_dom_sf"/>
</dbReference>
<dbReference type="SMART" id="SM00033">
    <property type="entry name" value="CH"/>
    <property type="match status" value="1"/>
</dbReference>